<dbReference type="OrthoDB" id="295274at2759"/>
<dbReference type="InterPro" id="IPR046347">
    <property type="entry name" value="bZIP_sf"/>
</dbReference>
<keyword evidence="5" id="KW-0539">Nucleus</keyword>
<evidence type="ECO:0000313" key="9">
    <source>
        <dbReference type="EMBL" id="OQN95333.1"/>
    </source>
</evidence>
<proteinExistence type="predicted"/>
<evidence type="ECO:0000256" key="5">
    <source>
        <dbReference type="ARBA" id="ARBA00023242"/>
    </source>
</evidence>
<gene>
    <name evidence="9" type="ORF">B0A48_18768</name>
</gene>
<dbReference type="GO" id="GO:0003700">
    <property type="term" value="F:DNA-binding transcription factor activity"/>
    <property type="evidence" value="ECO:0007669"/>
    <property type="project" value="InterPro"/>
</dbReference>
<evidence type="ECO:0000259" key="8">
    <source>
        <dbReference type="PROSITE" id="PS50217"/>
    </source>
</evidence>
<dbReference type="InParanoid" id="A0A1V8S8F5"/>
<evidence type="ECO:0000256" key="2">
    <source>
        <dbReference type="ARBA" id="ARBA00023015"/>
    </source>
</evidence>
<keyword evidence="2" id="KW-0805">Transcription regulation</keyword>
<dbReference type="SUPFAM" id="SSF57959">
    <property type="entry name" value="Leucine zipper domain"/>
    <property type="match status" value="1"/>
</dbReference>
<feature type="domain" description="BZIP" evidence="8">
    <location>
        <begin position="184"/>
        <end position="247"/>
    </location>
</feature>
<accession>A0A1V8S8F5</accession>
<keyword evidence="4" id="KW-0804">Transcription</keyword>
<evidence type="ECO:0000256" key="1">
    <source>
        <dbReference type="ARBA" id="ARBA00004123"/>
    </source>
</evidence>
<evidence type="ECO:0000313" key="10">
    <source>
        <dbReference type="Proteomes" id="UP000192596"/>
    </source>
</evidence>
<feature type="compositionally biased region" description="Basic residues" evidence="7">
    <location>
        <begin position="158"/>
        <end position="167"/>
    </location>
</feature>
<dbReference type="PANTHER" id="PTHR19304">
    <property type="entry name" value="CYCLIC-AMP RESPONSE ELEMENT BINDING PROTEIN"/>
    <property type="match status" value="1"/>
</dbReference>
<feature type="compositionally biased region" description="Basic and acidic residues" evidence="7">
    <location>
        <begin position="138"/>
        <end position="152"/>
    </location>
</feature>
<dbReference type="GO" id="GO:0003677">
    <property type="term" value="F:DNA binding"/>
    <property type="evidence" value="ECO:0007669"/>
    <property type="project" value="UniProtKB-KW"/>
</dbReference>
<keyword evidence="6" id="KW-0175">Coiled coil</keyword>
<reference evidence="10" key="1">
    <citation type="submission" date="2017-03" db="EMBL/GenBank/DDBJ databases">
        <title>Genomes of endolithic fungi from Antarctica.</title>
        <authorList>
            <person name="Coleine C."/>
            <person name="Masonjones S."/>
            <person name="Stajich J.E."/>
        </authorList>
    </citation>
    <scope>NUCLEOTIDE SEQUENCE [LARGE SCALE GENOMIC DNA]</scope>
    <source>
        <strain evidence="10">CCFEE 5527</strain>
    </source>
</reference>
<dbReference type="SMART" id="SM00338">
    <property type="entry name" value="BRLZ"/>
    <property type="match status" value="1"/>
</dbReference>
<dbReference type="PRINTS" id="PR00043">
    <property type="entry name" value="LEUZIPPRJUN"/>
</dbReference>
<dbReference type="PROSITE" id="PS50217">
    <property type="entry name" value="BZIP"/>
    <property type="match status" value="1"/>
</dbReference>
<evidence type="ECO:0000256" key="3">
    <source>
        <dbReference type="ARBA" id="ARBA00023125"/>
    </source>
</evidence>
<feature type="region of interest" description="Disordered" evidence="7">
    <location>
        <begin position="137"/>
        <end position="186"/>
    </location>
</feature>
<feature type="region of interest" description="Disordered" evidence="7">
    <location>
        <begin position="113"/>
        <end position="132"/>
    </location>
</feature>
<dbReference type="AlphaFoldDB" id="A0A1V8S8F5"/>
<dbReference type="STRING" id="1507870.A0A1V8S8F5"/>
<name>A0A1V8S8F5_9PEZI</name>
<keyword evidence="3" id="KW-0238">DNA-binding</keyword>
<comment type="subcellular location">
    <subcellularLocation>
        <location evidence="1">Nucleus</location>
    </subcellularLocation>
</comment>
<feature type="coiled-coil region" evidence="6">
    <location>
        <begin position="209"/>
        <end position="243"/>
    </location>
</feature>
<dbReference type="EMBL" id="NAJO01000108">
    <property type="protein sequence ID" value="OQN95333.1"/>
    <property type="molecule type" value="Genomic_DNA"/>
</dbReference>
<dbReference type="Proteomes" id="UP000192596">
    <property type="component" value="Unassembled WGS sequence"/>
</dbReference>
<keyword evidence="10" id="KW-1185">Reference proteome</keyword>
<organism evidence="9 10">
    <name type="scientific">Cryoendolithus antarcticus</name>
    <dbReference type="NCBI Taxonomy" id="1507870"/>
    <lineage>
        <taxon>Eukaryota</taxon>
        <taxon>Fungi</taxon>
        <taxon>Dikarya</taxon>
        <taxon>Ascomycota</taxon>
        <taxon>Pezizomycotina</taxon>
        <taxon>Dothideomycetes</taxon>
        <taxon>Dothideomycetidae</taxon>
        <taxon>Cladosporiales</taxon>
        <taxon>Cladosporiaceae</taxon>
        <taxon>Cryoendolithus</taxon>
    </lineage>
</organism>
<dbReference type="GO" id="GO:0005634">
    <property type="term" value="C:nucleus"/>
    <property type="evidence" value="ECO:0007669"/>
    <property type="project" value="UniProtKB-SubCell"/>
</dbReference>
<dbReference type="Pfam" id="PF00170">
    <property type="entry name" value="bZIP_1"/>
    <property type="match status" value="1"/>
</dbReference>
<dbReference type="InterPro" id="IPR051027">
    <property type="entry name" value="bZIP_transcription_factors"/>
</dbReference>
<dbReference type="InterPro" id="IPR004827">
    <property type="entry name" value="bZIP"/>
</dbReference>
<feature type="compositionally biased region" description="Polar residues" evidence="7">
    <location>
        <begin position="168"/>
        <end position="178"/>
    </location>
</feature>
<sequence>MEPTILSRNATSAVQTASARMDDEFAAMQQAFGGTEKGTGEIQMNRLSFQNNAGGFSQYEQQLLQIQQAAAAAGARPDGGGAAPAFILGTFQQRGDVRQVMSGQSVSAIVKYGQVTPPDDSSSEAASDSKTQTVARILSEERGRNDKSERARNAAMQRHSKSTKQRRGSQVSRTSCPSNDDEGNCKKEKCREKNRLAAAKCRAKKKDNIEGIEDRHRNLSAMNSALKKQVQDLRGELANMRTHALDHQGCSCRIAKYNVNQAQKVAMGVDGIGSRTGYGAFGYDPDFMYGHGHKSDSAGSPQEKPSVAKRLPFAAAHNFAFNGMMGGQSAPGDMELHVGSEAEFAEYPQAEFGAQDGFVHEG</sequence>
<evidence type="ECO:0000256" key="7">
    <source>
        <dbReference type="SAM" id="MobiDB-lite"/>
    </source>
</evidence>
<evidence type="ECO:0000256" key="4">
    <source>
        <dbReference type="ARBA" id="ARBA00023163"/>
    </source>
</evidence>
<dbReference type="PROSITE" id="PS00036">
    <property type="entry name" value="BZIP_BASIC"/>
    <property type="match status" value="1"/>
</dbReference>
<feature type="compositionally biased region" description="Low complexity" evidence="7">
    <location>
        <begin position="119"/>
        <end position="129"/>
    </location>
</feature>
<dbReference type="Gene3D" id="1.20.5.170">
    <property type="match status" value="1"/>
</dbReference>
<comment type="caution">
    <text evidence="9">The sequence shown here is derived from an EMBL/GenBank/DDBJ whole genome shotgun (WGS) entry which is preliminary data.</text>
</comment>
<evidence type="ECO:0000256" key="6">
    <source>
        <dbReference type="SAM" id="Coils"/>
    </source>
</evidence>
<dbReference type="InterPro" id="IPR002112">
    <property type="entry name" value="Leuzip_Jun"/>
</dbReference>
<protein>
    <recommendedName>
        <fullName evidence="8">BZIP domain-containing protein</fullName>
    </recommendedName>
</protein>